<evidence type="ECO:0000313" key="9">
    <source>
        <dbReference type="Proteomes" id="UP000295277"/>
    </source>
</evidence>
<protein>
    <submittedName>
        <fullName evidence="8">EamA-like transporter family protein</fullName>
    </submittedName>
</protein>
<dbReference type="PANTHER" id="PTHR22911">
    <property type="entry name" value="ACYL-MALONYL CONDENSING ENZYME-RELATED"/>
    <property type="match status" value="1"/>
</dbReference>
<sequence>MSLPARGPDIPRAALWMTGAILSFSSMAVAGRAVSVELDTFELMLYRSVIGIVLVVGLAGLAGRLGEVSRQRLGLHFVRNVFHFTGQNLWFLALALIPLAQVFAMEFTAPLWVALLAPLILGERLTRARALAALTGFAGILIVARPDPMALEPGALAALGAALGFAGSALFTKRLTATQSIVSILFWLTVMQAGMGLVCAGIDGQIAWPSAAAWVPLAVLGVAGLMAHYCLTSALMVAPAIIVMPLDFLRLPVIAVVGMLLYGEPLEAAVFLGAAVILAANLLNLRTELRPR</sequence>
<feature type="domain" description="EamA" evidence="7">
    <location>
        <begin position="13"/>
        <end position="144"/>
    </location>
</feature>
<gene>
    <name evidence="8" type="ORF">EV216_13035</name>
</gene>
<keyword evidence="5 6" id="KW-0472">Membrane</keyword>
<keyword evidence="4 6" id="KW-1133">Transmembrane helix</keyword>
<feature type="transmembrane region" description="Helical" evidence="6">
    <location>
        <begin position="128"/>
        <end position="144"/>
    </location>
</feature>
<organism evidence="8 9">
    <name type="scientific">Rhodovulum steppense</name>
    <dbReference type="NCBI Taxonomy" id="540251"/>
    <lineage>
        <taxon>Bacteria</taxon>
        <taxon>Pseudomonadati</taxon>
        <taxon>Pseudomonadota</taxon>
        <taxon>Alphaproteobacteria</taxon>
        <taxon>Rhodobacterales</taxon>
        <taxon>Paracoccaceae</taxon>
        <taxon>Rhodovulum</taxon>
    </lineage>
</organism>
<comment type="caution">
    <text evidence="8">The sequence shown here is derived from an EMBL/GenBank/DDBJ whole genome shotgun (WGS) entry which is preliminary data.</text>
</comment>
<dbReference type="RefSeq" id="WP_132696503.1">
    <property type="nucleotide sequence ID" value="NZ_SLVM01000030.1"/>
</dbReference>
<dbReference type="OrthoDB" id="9810329at2"/>
<evidence type="ECO:0000256" key="4">
    <source>
        <dbReference type="ARBA" id="ARBA00022989"/>
    </source>
</evidence>
<feature type="transmembrane region" description="Helical" evidence="6">
    <location>
        <begin position="268"/>
        <end position="285"/>
    </location>
</feature>
<keyword evidence="3 6" id="KW-0812">Transmembrane</keyword>
<feature type="transmembrane region" description="Helical" evidence="6">
    <location>
        <begin position="43"/>
        <end position="65"/>
    </location>
</feature>
<dbReference type="EMBL" id="SLVM01000030">
    <property type="protein sequence ID" value="TCM77354.1"/>
    <property type="molecule type" value="Genomic_DNA"/>
</dbReference>
<dbReference type="PANTHER" id="PTHR22911:SF6">
    <property type="entry name" value="SOLUTE CARRIER FAMILY 35 MEMBER G1"/>
    <property type="match status" value="1"/>
</dbReference>
<feature type="transmembrane region" description="Helical" evidence="6">
    <location>
        <begin position="213"/>
        <end position="231"/>
    </location>
</feature>
<name>A0A4R1YKA9_9RHOB</name>
<feature type="transmembrane region" description="Helical" evidence="6">
    <location>
        <begin position="150"/>
        <end position="172"/>
    </location>
</feature>
<evidence type="ECO:0000256" key="6">
    <source>
        <dbReference type="SAM" id="Phobius"/>
    </source>
</evidence>
<feature type="transmembrane region" description="Helical" evidence="6">
    <location>
        <begin position="184"/>
        <end position="207"/>
    </location>
</feature>
<evidence type="ECO:0000256" key="2">
    <source>
        <dbReference type="ARBA" id="ARBA00009853"/>
    </source>
</evidence>
<evidence type="ECO:0000259" key="7">
    <source>
        <dbReference type="Pfam" id="PF00892"/>
    </source>
</evidence>
<accession>A0A4R1YKA9</accession>
<dbReference type="InterPro" id="IPR037185">
    <property type="entry name" value="EmrE-like"/>
</dbReference>
<keyword evidence="9" id="KW-1185">Reference proteome</keyword>
<reference evidence="8 9" key="1">
    <citation type="submission" date="2019-03" db="EMBL/GenBank/DDBJ databases">
        <title>Genomic Encyclopedia of Type Strains, Phase IV (KMG-IV): sequencing the most valuable type-strain genomes for metagenomic binning, comparative biology and taxonomic classification.</title>
        <authorList>
            <person name="Goeker M."/>
        </authorList>
    </citation>
    <scope>NUCLEOTIDE SEQUENCE [LARGE SCALE GENOMIC DNA]</scope>
    <source>
        <strain evidence="8 9">DSM 21153</strain>
    </source>
</reference>
<evidence type="ECO:0000256" key="5">
    <source>
        <dbReference type="ARBA" id="ARBA00023136"/>
    </source>
</evidence>
<dbReference type="SUPFAM" id="SSF103481">
    <property type="entry name" value="Multidrug resistance efflux transporter EmrE"/>
    <property type="match status" value="2"/>
</dbReference>
<evidence type="ECO:0000256" key="3">
    <source>
        <dbReference type="ARBA" id="ARBA00022692"/>
    </source>
</evidence>
<feature type="transmembrane region" description="Helical" evidence="6">
    <location>
        <begin position="238"/>
        <end position="262"/>
    </location>
</feature>
<evidence type="ECO:0000313" key="8">
    <source>
        <dbReference type="EMBL" id="TCM77354.1"/>
    </source>
</evidence>
<proteinExistence type="inferred from homology"/>
<feature type="domain" description="EamA" evidence="7">
    <location>
        <begin position="153"/>
        <end position="284"/>
    </location>
</feature>
<dbReference type="Pfam" id="PF00892">
    <property type="entry name" value="EamA"/>
    <property type="match status" value="2"/>
</dbReference>
<feature type="transmembrane region" description="Helical" evidence="6">
    <location>
        <begin position="103"/>
        <end position="121"/>
    </location>
</feature>
<dbReference type="Proteomes" id="UP000295277">
    <property type="component" value="Unassembled WGS sequence"/>
</dbReference>
<comment type="subcellular location">
    <subcellularLocation>
        <location evidence="1">Membrane</location>
        <topology evidence="1">Multi-pass membrane protein</topology>
    </subcellularLocation>
</comment>
<evidence type="ECO:0000256" key="1">
    <source>
        <dbReference type="ARBA" id="ARBA00004141"/>
    </source>
</evidence>
<dbReference type="GO" id="GO:0016020">
    <property type="term" value="C:membrane"/>
    <property type="evidence" value="ECO:0007669"/>
    <property type="project" value="UniProtKB-SubCell"/>
</dbReference>
<dbReference type="AlphaFoldDB" id="A0A4R1YKA9"/>
<dbReference type="InterPro" id="IPR000620">
    <property type="entry name" value="EamA_dom"/>
</dbReference>
<comment type="similarity">
    <text evidence="2">Belongs to the drug/metabolite transporter (DMT) superfamily. 10 TMS drug/metabolite exporter (DME) (TC 2.A.7.3) family.</text>
</comment>